<feature type="non-terminal residue" evidence="2">
    <location>
        <position position="254"/>
    </location>
</feature>
<feature type="compositionally biased region" description="Acidic residues" evidence="1">
    <location>
        <begin position="95"/>
        <end position="104"/>
    </location>
</feature>
<sequence>SAERNIVYCLQCHKPQENLPVHLARVCMKKSPPEERVHEVQKAKASNREWIRKNRTWNYNRLCELLPDRRSRIVMVKELLRRGFFIMNQPQESDMVLEPEDDSADAAAPATPPRDPQTVSPSVRTKMKKAGLHDKFPARAKLLVGFKNYLTVSRRVPNWQQEVDNVSRFLREPSLDFLSKNKETEDFLTALKHADLCTATILNYVKSIKRFLEYLTARLDLRKRHPRLRSDCQSFTDILNRLRKRLYKSHNDKT</sequence>
<proteinExistence type="predicted"/>
<organism evidence="2 3">
    <name type="scientific">Cirrhinus mrigala</name>
    <name type="common">Mrigala</name>
    <dbReference type="NCBI Taxonomy" id="683832"/>
    <lineage>
        <taxon>Eukaryota</taxon>
        <taxon>Metazoa</taxon>
        <taxon>Chordata</taxon>
        <taxon>Craniata</taxon>
        <taxon>Vertebrata</taxon>
        <taxon>Euteleostomi</taxon>
        <taxon>Actinopterygii</taxon>
        <taxon>Neopterygii</taxon>
        <taxon>Teleostei</taxon>
        <taxon>Ostariophysi</taxon>
        <taxon>Cypriniformes</taxon>
        <taxon>Cyprinidae</taxon>
        <taxon>Labeoninae</taxon>
        <taxon>Labeonini</taxon>
        <taxon>Cirrhinus</taxon>
    </lineage>
</organism>
<feature type="non-terminal residue" evidence="2">
    <location>
        <position position="1"/>
    </location>
</feature>
<keyword evidence="3" id="KW-1185">Reference proteome</keyword>
<evidence type="ECO:0000313" key="2">
    <source>
        <dbReference type="EMBL" id="KAL0185434.1"/>
    </source>
</evidence>
<evidence type="ECO:0000313" key="3">
    <source>
        <dbReference type="Proteomes" id="UP001529510"/>
    </source>
</evidence>
<gene>
    <name evidence="2" type="ORF">M9458_021131</name>
</gene>
<feature type="region of interest" description="Disordered" evidence="1">
    <location>
        <begin position="95"/>
        <end position="122"/>
    </location>
</feature>
<dbReference type="AlphaFoldDB" id="A0ABD0QGT1"/>
<dbReference type="PANTHER" id="PTHR47306">
    <property type="entry name" value="SI:CH211-178J18.4-RELATED"/>
    <property type="match status" value="1"/>
</dbReference>
<accession>A0ABD0QGT1</accession>
<name>A0ABD0QGT1_CIRMR</name>
<evidence type="ECO:0008006" key="4">
    <source>
        <dbReference type="Google" id="ProtNLM"/>
    </source>
</evidence>
<evidence type="ECO:0000256" key="1">
    <source>
        <dbReference type="SAM" id="MobiDB-lite"/>
    </source>
</evidence>
<reference evidence="2 3" key="1">
    <citation type="submission" date="2024-05" db="EMBL/GenBank/DDBJ databases">
        <title>Genome sequencing and assembly of Indian major carp, Cirrhinus mrigala (Hamilton, 1822).</title>
        <authorList>
            <person name="Mohindra V."/>
            <person name="Chowdhury L.M."/>
            <person name="Lal K."/>
            <person name="Jena J.K."/>
        </authorList>
    </citation>
    <scope>NUCLEOTIDE SEQUENCE [LARGE SCALE GENOMIC DNA]</scope>
    <source>
        <strain evidence="2">CM1030</strain>
        <tissue evidence="2">Blood</tissue>
    </source>
</reference>
<dbReference type="EMBL" id="JAMKFB020000009">
    <property type="protein sequence ID" value="KAL0185434.1"/>
    <property type="molecule type" value="Genomic_DNA"/>
</dbReference>
<dbReference type="Proteomes" id="UP001529510">
    <property type="component" value="Unassembled WGS sequence"/>
</dbReference>
<protein>
    <recommendedName>
        <fullName evidence="4">Core-binding (CB) domain-containing protein</fullName>
    </recommendedName>
</protein>
<comment type="caution">
    <text evidence="2">The sequence shown here is derived from an EMBL/GenBank/DDBJ whole genome shotgun (WGS) entry which is preliminary data.</text>
</comment>
<dbReference type="PANTHER" id="PTHR47306:SF2">
    <property type="entry name" value="CORE-BINDING (CB) DOMAIN-CONTAINING PROTEIN"/>
    <property type="match status" value="1"/>
</dbReference>